<organism evidence="8">
    <name type="scientific">Brugia pahangi</name>
    <name type="common">Filarial nematode worm</name>
    <dbReference type="NCBI Taxonomy" id="6280"/>
    <lineage>
        <taxon>Eukaryota</taxon>
        <taxon>Metazoa</taxon>
        <taxon>Ecdysozoa</taxon>
        <taxon>Nematoda</taxon>
        <taxon>Chromadorea</taxon>
        <taxon>Rhabditida</taxon>
        <taxon>Spirurina</taxon>
        <taxon>Spiruromorpha</taxon>
        <taxon>Filarioidea</taxon>
        <taxon>Onchocercidae</taxon>
        <taxon>Brugia</taxon>
    </lineage>
</organism>
<feature type="domain" description="CCDC22 N-terminal" evidence="5">
    <location>
        <begin position="1"/>
        <end position="112"/>
    </location>
</feature>
<proteinExistence type="inferred from homology"/>
<dbReference type="WBParaSite" id="BPAG_0000988001-mRNA-1">
    <property type="protein sequence ID" value="BPAG_0000988001-mRNA-1"/>
    <property type="gene ID" value="BPAG_0000988001"/>
</dbReference>
<sequence>MDVVDGQIIDTLCRLDPNFFDSLQEIPSSITELRTDIFYQAIVMLVWSCRPTTRKEIPSRFLPQNMSTKFRCVTTVVDASIGVRDPIDYHMLLYGRSRELRNILIGLMEKLPKESSVVTSVEGIIIITDPLKDLMRSANLEEGDKEGFLTRFSSSQKQAISTRVDFVGFSGDVMVALHCNDWRYRHYAVICSLLENNAVHKIKTQNYQLLRHGVLENLHLRFINEGVKLQLKPKPVISLKLQKEKTKDKQEIDPEVDVEKNEVLNELLSKVVALTAYVDRKKISNSRMQNDESERLLILRNKKFQEAEVDGRLKKLLENPNAVLKLESYIDGSNERMQHLQNLWLKAKAEKDEEVKSAQLTVALSLSSDFTVPCYSREISSNDAKLIENELVDKKKILEKLKKEVESREKKQINRNIYTKHIFDVVGNIRKQQNEINKIAAENLYLQREIKSNAGKLERSFTVVEGKLYRDVEKDTFMQKAYRLLMKIHSECSCVITGIDSAGQIEREIEELNDQWEDPVRNSRSKSYIPFAIMLMVVPAMLLLTQLCPKPSVYEEDTPHKPMSEGFFCHYPNLLDLQVEDALETRDSALHANGPGHSSCLARLACSAAIELEQETRVYIYLQRRVQIGSYVLVHHCDNGMYRVSFCYNCLRTNWHNSVFTTIRSQSLVISVEKRFAARIGALDNSAKIQCKAAWMHHQLSMPEMNLRYVSYPRKSNSVHHAAVGGNEVDVTPTLEETLKAFIADEIWQGICFGIIPSEIWRRRDRVFNAKFHKLTMKRTFYRSPRRNHHPA</sequence>
<comment type="similarity">
    <text evidence="1">Belongs to the CCDC22 family.</text>
</comment>
<dbReference type="InterPro" id="IPR008530">
    <property type="entry name" value="CCDC22"/>
</dbReference>
<evidence type="ECO:0000259" key="4">
    <source>
        <dbReference type="Pfam" id="PF05667"/>
    </source>
</evidence>
<dbReference type="EMBL" id="UZAD01013167">
    <property type="protein sequence ID" value="VDN91028.1"/>
    <property type="molecule type" value="Genomic_DNA"/>
</dbReference>
<dbReference type="InterPro" id="IPR048348">
    <property type="entry name" value="CCDC22_CC"/>
</dbReference>
<evidence type="ECO:0000313" key="7">
    <source>
        <dbReference type="Proteomes" id="UP000278627"/>
    </source>
</evidence>
<keyword evidence="7" id="KW-1185">Reference proteome</keyword>
<dbReference type="AlphaFoldDB" id="A0A0N4TN32"/>
<keyword evidence="3" id="KW-0175">Coiled coil</keyword>
<accession>A0A0N4TN32</accession>
<dbReference type="GO" id="GO:2000060">
    <property type="term" value="P:positive regulation of ubiquitin-dependent protein catabolic process"/>
    <property type="evidence" value="ECO:0007669"/>
    <property type="project" value="TreeGrafter"/>
</dbReference>
<dbReference type="GO" id="GO:0097602">
    <property type="term" value="F:cullin family protein binding"/>
    <property type="evidence" value="ECO:0007669"/>
    <property type="project" value="TreeGrafter"/>
</dbReference>
<evidence type="ECO:0000256" key="2">
    <source>
        <dbReference type="ARBA" id="ARBA00017553"/>
    </source>
</evidence>
<evidence type="ECO:0000256" key="3">
    <source>
        <dbReference type="SAM" id="Coils"/>
    </source>
</evidence>
<gene>
    <name evidence="6" type="ORF">BPAG_LOCUS9842</name>
</gene>
<dbReference type="Pfam" id="PF05667">
    <property type="entry name" value="CCDC22_CC"/>
    <property type="match status" value="1"/>
</dbReference>
<dbReference type="Pfam" id="PF21674">
    <property type="entry name" value="CCDC22_N"/>
    <property type="match status" value="1"/>
</dbReference>
<dbReference type="InterPro" id="IPR048349">
    <property type="entry name" value="CCDC22_N"/>
</dbReference>
<dbReference type="Proteomes" id="UP000278627">
    <property type="component" value="Unassembled WGS sequence"/>
</dbReference>
<name>A0A0N4TN32_BRUPA</name>
<dbReference type="STRING" id="6280.A0A0N4TN32"/>
<feature type="domain" description="CCDC22 coiled-coil" evidence="4">
    <location>
        <begin position="245"/>
        <end position="516"/>
    </location>
</feature>
<evidence type="ECO:0000259" key="5">
    <source>
        <dbReference type="Pfam" id="PF21674"/>
    </source>
</evidence>
<reference evidence="8" key="1">
    <citation type="submission" date="2017-02" db="UniProtKB">
        <authorList>
            <consortium name="WormBaseParasite"/>
        </authorList>
    </citation>
    <scope>IDENTIFICATION</scope>
</reference>
<dbReference type="PANTHER" id="PTHR15668">
    <property type="entry name" value="JM1 PROTEIN"/>
    <property type="match status" value="1"/>
</dbReference>
<reference evidence="6 7" key="2">
    <citation type="submission" date="2018-11" db="EMBL/GenBank/DDBJ databases">
        <authorList>
            <consortium name="Pathogen Informatics"/>
        </authorList>
    </citation>
    <scope>NUCLEOTIDE SEQUENCE [LARGE SCALE GENOMIC DNA]</scope>
</reference>
<protein>
    <recommendedName>
        <fullName evidence="2">Coiled-coil domain-containing protein 22 homolog</fullName>
    </recommendedName>
</protein>
<evidence type="ECO:0000313" key="8">
    <source>
        <dbReference type="WBParaSite" id="BPAG_0000988001-mRNA-1"/>
    </source>
</evidence>
<dbReference type="PANTHER" id="PTHR15668:SF4">
    <property type="entry name" value="COILED-COIL DOMAIN-CONTAINING PROTEIN 22"/>
    <property type="match status" value="1"/>
</dbReference>
<evidence type="ECO:0000313" key="6">
    <source>
        <dbReference type="EMBL" id="VDN91028.1"/>
    </source>
</evidence>
<feature type="coiled-coil region" evidence="3">
    <location>
        <begin position="384"/>
        <end position="449"/>
    </location>
</feature>
<evidence type="ECO:0000256" key="1">
    <source>
        <dbReference type="ARBA" id="ARBA00006438"/>
    </source>
</evidence>